<sequence length="269" mass="31093">MNVLLRVPLLLTILLSTKSALGDYGNLHSETEEIRSIIVIDNNFEDVEDVEDDLQKTPITLDISREVPAMVTTIKFTRAFYYEIDQDYHEDYKIGIVKDDGQVIAEDSDRLVERIVYFCREDDGRRVVRINDYYLTTDGEITLKANELVKEPGSHYVPLVRYPVDVDILSDDIPEEIERSYGVLKVRFIIRSKMENRAFIGVVKYGGLLVDAKINDDIIEKVVTLNTTLHHPEIKINLYQKDGSMTTEKYFYVQDENGKRIVQSIDEVY</sequence>
<protein>
    <submittedName>
        <fullName evidence="2">Signal peptide-containing protein</fullName>
    </submittedName>
</protein>
<dbReference type="VEuPathDB" id="PiroplasmaDB:BEWA_028520"/>
<proteinExistence type="predicted"/>
<dbReference type="AlphaFoldDB" id="L0AWN5"/>
<feature type="chain" id="PRO_5003939302" evidence="1">
    <location>
        <begin position="23"/>
        <end position="269"/>
    </location>
</feature>
<dbReference type="Proteomes" id="UP000031512">
    <property type="component" value="Chromosome 1"/>
</dbReference>
<evidence type="ECO:0000313" key="3">
    <source>
        <dbReference type="Proteomes" id="UP000031512"/>
    </source>
</evidence>
<dbReference type="GeneID" id="15803885"/>
<keyword evidence="1" id="KW-0732">Signal</keyword>
<name>L0AWN5_THEEQ</name>
<evidence type="ECO:0000256" key="1">
    <source>
        <dbReference type="SAM" id="SignalP"/>
    </source>
</evidence>
<organism evidence="2 3">
    <name type="scientific">Theileria equi strain WA</name>
    <dbReference type="NCBI Taxonomy" id="1537102"/>
    <lineage>
        <taxon>Eukaryota</taxon>
        <taxon>Sar</taxon>
        <taxon>Alveolata</taxon>
        <taxon>Apicomplexa</taxon>
        <taxon>Aconoidasida</taxon>
        <taxon>Piroplasmida</taxon>
        <taxon>Theileriidae</taxon>
        <taxon>Theileria</taxon>
    </lineage>
</organism>
<feature type="signal peptide" evidence="1">
    <location>
        <begin position="1"/>
        <end position="22"/>
    </location>
</feature>
<accession>L0AWN5</accession>
<evidence type="ECO:0000313" key="2">
    <source>
        <dbReference type="EMBL" id="AFZ80002.1"/>
    </source>
</evidence>
<keyword evidence="3" id="KW-1185">Reference proteome</keyword>
<dbReference type="RefSeq" id="XP_004829668.1">
    <property type="nucleotide sequence ID" value="XM_004829611.1"/>
</dbReference>
<dbReference type="KEGG" id="beq:BEWA_028520"/>
<reference evidence="2 3" key="1">
    <citation type="journal article" date="2012" name="BMC Genomics">
        <title>Comparative genomic analysis and phylogenetic position of Theileria equi.</title>
        <authorList>
            <person name="Kappmeyer L.S."/>
            <person name="Thiagarajan M."/>
            <person name="Herndon D.R."/>
            <person name="Ramsay J.D."/>
            <person name="Caler E."/>
            <person name="Djikeng A."/>
            <person name="Gillespie J.J."/>
            <person name="Lau A.O."/>
            <person name="Roalson E.H."/>
            <person name="Silva J.C."/>
            <person name="Silva M.G."/>
            <person name="Suarez C.E."/>
            <person name="Ueti M.W."/>
            <person name="Nene V.M."/>
            <person name="Mealey R.H."/>
            <person name="Knowles D.P."/>
            <person name="Brayton K.A."/>
        </authorList>
    </citation>
    <scope>NUCLEOTIDE SEQUENCE [LARGE SCALE GENOMIC DNA]</scope>
    <source>
        <strain evidence="2 3">WA</strain>
    </source>
</reference>
<dbReference type="EMBL" id="CP001669">
    <property type="protein sequence ID" value="AFZ80002.1"/>
    <property type="molecule type" value="Genomic_DNA"/>
</dbReference>
<gene>
    <name evidence="2" type="ORF">BEWA_028520</name>
</gene>